<dbReference type="AlphaFoldDB" id="A0A914A9U9"/>
<keyword evidence="2" id="KW-0449">Lipoprotein</keyword>
<evidence type="ECO:0000313" key="4">
    <source>
        <dbReference type="Proteomes" id="UP000887568"/>
    </source>
</evidence>
<dbReference type="InterPro" id="IPR025659">
    <property type="entry name" value="Tubby-like_C"/>
</dbReference>
<dbReference type="SUPFAM" id="SSF54518">
    <property type="entry name" value="Tubby C-terminal domain-like"/>
    <property type="match status" value="1"/>
</dbReference>
<sequence length="251" mass="28470">MATTHQPGSSMKDLGWMESPGKISGLPSGLEYLAEIDQLLIHQQIEIFEALTNIDTKNRYAVRNTMGQQVYFVHEESDFWMRICCQSERGYLLHIVDNFGQEVIRVERPFKWCAGCCWFANADCCAWEVNVESPPGNIIGRVRQNQSPWKPYFDIIDASGNSVLKIRGPCCACQEICCRSDVEFNVLSADEGSEVGKISKQWGGLVREWMTAADNFGVSFPRDMDAKVKALMLAAAFLVDYMYFEMDYHVS</sequence>
<dbReference type="OrthoDB" id="191150at2759"/>
<keyword evidence="4" id="KW-1185">Reference proteome</keyword>
<comment type="cofactor">
    <cofactor evidence="2">
        <name>Ca(2+)</name>
        <dbReference type="ChEBI" id="CHEBI:29108"/>
    </cofactor>
</comment>
<reference evidence="3" key="1">
    <citation type="submission" date="2022-11" db="UniProtKB">
        <authorList>
            <consortium name="EnsemblMetazoa"/>
        </authorList>
    </citation>
    <scope>IDENTIFICATION</scope>
</reference>
<comment type="similarity">
    <text evidence="1 2">Belongs to the phospholipid scramblase family.</text>
</comment>
<dbReference type="RefSeq" id="XP_038060625.1">
    <property type="nucleotide sequence ID" value="XM_038204697.1"/>
</dbReference>
<keyword evidence="2" id="KW-0106">Calcium</keyword>
<organism evidence="3 4">
    <name type="scientific">Patiria miniata</name>
    <name type="common">Bat star</name>
    <name type="synonym">Asterina miniata</name>
    <dbReference type="NCBI Taxonomy" id="46514"/>
    <lineage>
        <taxon>Eukaryota</taxon>
        <taxon>Metazoa</taxon>
        <taxon>Echinodermata</taxon>
        <taxon>Eleutherozoa</taxon>
        <taxon>Asterozoa</taxon>
        <taxon>Asteroidea</taxon>
        <taxon>Valvatacea</taxon>
        <taxon>Valvatida</taxon>
        <taxon>Asterinidae</taxon>
        <taxon>Patiria</taxon>
    </lineage>
</organism>
<dbReference type="OMA" id="MNEQAQH"/>
<evidence type="ECO:0000256" key="1">
    <source>
        <dbReference type="ARBA" id="ARBA00005350"/>
    </source>
</evidence>
<evidence type="ECO:0000313" key="3">
    <source>
        <dbReference type="EnsemblMetazoa" id="XP_038060625.1"/>
    </source>
</evidence>
<comment type="function">
    <text evidence="2">May mediate accelerated ATP-independent bidirectional transbilayer migration of phospholipids upon binding calcium ions that results in a loss of phospholipid asymmetry in the plasma membrane.</text>
</comment>
<evidence type="ECO:0000256" key="2">
    <source>
        <dbReference type="RuleBase" id="RU363116"/>
    </source>
</evidence>
<keyword evidence="2" id="KW-0564">Palmitate</keyword>
<name>A0A914A9U9_PATMI</name>
<dbReference type="InterPro" id="IPR005552">
    <property type="entry name" value="Scramblase"/>
</dbReference>
<protein>
    <recommendedName>
        <fullName evidence="2">Phospholipid scramblase</fullName>
    </recommendedName>
</protein>
<dbReference type="GeneID" id="119731524"/>
<accession>A0A914A9U9</accession>
<dbReference type="Proteomes" id="UP000887568">
    <property type="component" value="Unplaced"/>
</dbReference>
<dbReference type="PANTHER" id="PTHR23248:SF63">
    <property type="entry name" value="PHOSPHOLIPID SCRAMBLASE"/>
    <property type="match status" value="1"/>
</dbReference>
<proteinExistence type="inferred from homology"/>
<dbReference type="GO" id="GO:0005886">
    <property type="term" value="C:plasma membrane"/>
    <property type="evidence" value="ECO:0007669"/>
    <property type="project" value="TreeGrafter"/>
</dbReference>
<dbReference type="GO" id="GO:0017128">
    <property type="term" value="F:phospholipid scramblase activity"/>
    <property type="evidence" value="ECO:0007669"/>
    <property type="project" value="InterPro"/>
</dbReference>
<dbReference type="EnsemblMetazoa" id="XM_038204697.1">
    <property type="protein sequence ID" value="XP_038060625.1"/>
    <property type="gene ID" value="LOC119731524"/>
</dbReference>
<dbReference type="PANTHER" id="PTHR23248">
    <property type="entry name" value="PHOSPHOLIPID SCRAMBLASE-RELATED"/>
    <property type="match status" value="1"/>
</dbReference>
<dbReference type="Pfam" id="PF03803">
    <property type="entry name" value="Scramblase"/>
    <property type="match status" value="1"/>
</dbReference>